<dbReference type="PANTHER" id="PTHR14396">
    <property type="entry name" value="CLASPIN"/>
    <property type="match status" value="1"/>
</dbReference>
<evidence type="ECO:0000256" key="4">
    <source>
        <dbReference type="SAM" id="MobiDB-lite"/>
    </source>
</evidence>
<dbReference type="InterPro" id="IPR024146">
    <property type="entry name" value="Claspin"/>
</dbReference>
<gene>
    <name evidence="5" type="ORF">DIABBA_LOCUS10233</name>
</gene>
<keyword evidence="3" id="KW-0539">Nucleus</keyword>
<feature type="region of interest" description="Disordered" evidence="4">
    <location>
        <begin position="299"/>
        <end position="322"/>
    </location>
</feature>
<evidence type="ECO:0000256" key="3">
    <source>
        <dbReference type="ARBA" id="ARBA00023242"/>
    </source>
</evidence>
<feature type="compositionally biased region" description="Polar residues" evidence="4">
    <location>
        <begin position="65"/>
        <end position="92"/>
    </location>
</feature>
<feature type="compositionally biased region" description="Basic and acidic residues" evidence="4">
    <location>
        <begin position="625"/>
        <end position="647"/>
    </location>
</feature>
<keyword evidence="6" id="KW-1185">Reference proteome</keyword>
<feature type="region of interest" description="Disordered" evidence="4">
    <location>
        <begin position="597"/>
        <end position="647"/>
    </location>
</feature>
<feature type="compositionally biased region" description="Acidic residues" evidence="4">
    <location>
        <begin position="1276"/>
        <end position="1321"/>
    </location>
</feature>
<dbReference type="Proteomes" id="UP001153709">
    <property type="component" value="Chromosome 7"/>
</dbReference>
<sequence length="1372" mass="155293">MEVLSDFPDKENINISQKTDQDFKSIDKEERAESNNLENVTSAFNSEINTRDSQESATTVHVNNKALDTSTNFSEQPQNNVSLETELSSQIDVNKDKPLVNSDNESSGAEDDNNTVLKKKHNNQLFDSDSEDEIRAKCEPNKNQISDNEASEGEDGIIKSKLLKRKGKKELFDSEESEDEAVNTKIINKSNSKKHITVSDNESSSSDSSGSLKNNETRKTNSKDKAAKQGNTKSSANKTRKRITLLESDSENELPTSQEHLIGECSSDKQIMNRITDSDDKNILEENFKLKSANTKHISKNADLESSDSEVEQVTPHNKSFSDAPIEEAPIYTVNYKGELILEQPARKSNNWTALCDSESSADEDNNEDKPKSDLDNSMSDEDVIKPVKYKKKSKPNEEGEPKKMSGKEAAELRKEIQSESQRMKRESNISLPYHRPKSFTLKEFLSRRPKLASAVPLAAKTPPSVAIKMSMEQLEVVSKNLQKRHKEVEEFYKSDSEEEPEDDKEDSDYVPPQSALDQGSCSKEDSEKVTDKDNLVSEGFENKVVECNKDEEVITPMEVDDSENGNNENLIQTKETENICNDPNAQCILTDDVLNTDNSQASNLDNTTDKISEKLEENENLNSPDKDENKENSISDKTLEENYDKTDEKLVENLKTLDHQASMEYEFNLDDMEDNTENIINAGDKEVQPQISEALTNDQHTEEQRKAYFADLDKEIENFGMETSTKEPEKPKSKLELLKERLANVKPRLSNTSNNVIDLDTVAKPTEVTKLMERFAKHTAKKHIHKDKVKLNVISVESGGEIHKETVAIHVDDEEDTAIEEKPGVRLQKLRNELQSQIAQQRYKHWQNKSGREVKNDTEDPYKDEKSECGADDALLDDDEEEEMSESSEDEIGDEDDEIENEVETQQKKSAFIDDEADESDIEDATATAADDDPQEDDDISEHNSNLEGEEEQDEDEKSDKENEEPNEDQEKETIQTSNDKEEVSPFKKPLRRILKAFTEDSDEDEDAELASTINNISDKLNKSNEDTNSTQDDYITPYQPQKQETPIRQNFRERCNSDLKFCTPVSYITGLQNLTHSASKLQSPLNVPSPLKEADWHTTLQKKLFADSVITDSQNSNEEVTEDNSEQQNDSGEMSSSTEPTTQDLLNASSGDCQDLPSTQDLLNICSGKFTGISQVFNVEPSKNLVTHKLDAIDEDKNLGEDQDMIISQLMNEEELEAFKRKFDSPVITHSQKVIQSPMEEEITATGGVIDSDDDDNILEVKKRKKNQKKLTFSDDESSEDEKEEEEEIDLHDDIEEDDDDAPADINYDSEENEVEYTEENGSKPLKMADFFENEAELSESEWGSADEDERDLDTLRSKLETPKKLMRSR</sequence>
<protein>
    <recommendedName>
        <fullName evidence="7">Claspin</fullName>
    </recommendedName>
</protein>
<proteinExistence type="predicted"/>
<feature type="region of interest" description="Disordered" evidence="4">
    <location>
        <begin position="65"/>
        <end position="259"/>
    </location>
</feature>
<feature type="region of interest" description="Disordered" evidence="4">
    <location>
        <begin position="347"/>
        <end position="432"/>
    </location>
</feature>
<dbReference type="GO" id="GO:0010997">
    <property type="term" value="F:anaphase-promoting complex binding"/>
    <property type="evidence" value="ECO:0007669"/>
    <property type="project" value="TreeGrafter"/>
</dbReference>
<feature type="compositionally biased region" description="Polar residues" evidence="4">
    <location>
        <begin position="1128"/>
        <end position="1155"/>
    </location>
</feature>
<dbReference type="PANTHER" id="PTHR14396:SF10">
    <property type="entry name" value="CLASPIN"/>
    <property type="match status" value="1"/>
</dbReference>
<feature type="compositionally biased region" description="Polar residues" evidence="4">
    <location>
        <begin position="1028"/>
        <end position="1046"/>
    </location>
</feature>
<feature type="compositionally biased region" description="Acidic residues" evidence="4">
    <location>
        <begin position="949"/>
        <end position="972"/>
    </location>
</feature>
<evidence type="ECO:0000313" key="6">
    <source>
        <dbReference type="Proteomes" id="UP001153709"/>
    </source>
</evidence>
<feature type="compositionally biased region" description="Acidic residues" evidence="4">
    <location>
        <begin position="871"/>
        <end position="904"/>
    </location>
</feature>
<comment type="subcellular location">
    <subcellularLocation>
        <location evidence="1">Nucleus</location>
    </subcellularLocation>
</comment>
<feature type="region of interest" description="Disordered" evidence="4">
    <location>
        <begin position="1"/>
        <end position="24"/>
    </location>
</feature>
<organism evidence="5 6">
    <name type="scientific">Diabrotica balteata</name>
    <name type="common">Banded cucumber beetle</name>
    <dbReference type="NCBI Taxonomy" id="107213"/>
    <lineage>
        <taxon>Eukaryota</taxon>
        <taxon>Metazoa</taxon>
        <taxon>Ecdysozoa</taxon>
        <taxon>Arthropoda</taxon>
        <taxon>Hexapoda</taxon>
        <taxon>Insecta</taxon>
        <taxon>Pterygota</taxon>
        <taxon>Neoptera</taxon>
        <taxon>Endopterygota</taxon>
        <taxon>Coleoptera</taxon>
        <taxon>Polyphaga</taxon>
        <taxon>Cucujiformia</taxon>
        <taxon>Chrysomeloidea</taxon>
        <taxon>Chrysomelidae</taxon>
        <taxon>Galerucinae</taxon>
        <taxon>Diabroticina</taxon>
        <taxon>Diabroticites</taxon>
        <taxon>Diabrotica</taxon>
    </lineage>
</organism>
<feature type="compositionally biased region" description="Acidic residues" evidence="4">
    <location>
        <begin position="1001"/>
        <end position="1010"/>
    </location>
</feature>
<feature type="compositionally biased region" description="Polar residues" evidence="4">
    <location>
        <begin position="597"/>
        <end position="607"/>
    </location>
</feature>
<feature type="region of interest" description="Disordered" evidence="4">
    <location>
        <begin position="842"/>
        <end position="1046"/>
    </location>
</feature>
<dbReference type="GO" id="GO:0005634">
    <property type="term" value="C:nucleus"/>
    <property type="evidence" value="ECO:0007669"/>
    <property type="project" value="UniProtKB-SubCell"/>
</dbReference>
<feature type="compositionally biased region" description="Basic and acidic residues" evidence="4">
    <location>
        <begin position="608"/>
        <end position="618"/>
    </location>
</feature>
<reference evidence="5" key="1">
    <citation type="submission" date="2022-01" db="EMBL/GenBank/DDBJ databases">
        <authorList>
            <person name="King R."/>
        </authorList>
    </citation>
    <scope>NUCLEOTIDE SEQUENCE</scope>
</reference>
<feature type="compositionally biased region" description="Low complexity" evidence="4">
    <location>
        <begin position="199"/>
        <end position="211"/>
    </location>
</feature>
<feature type="compositionally biased region" description="Acidic residues" evidence="4">
    <location>
        <begin position="497"/>
        <end position="509"/>
    </location>
</feature>
<feature type="region of interest" description="Disordered" evidence="4">
    <location>
        <begin position="1271"/>
        <end position="1372"/>
    </location>
</feature>
<feature type="compositionally biased region" description="Basic and acidic residues" evidence="4">
    <location>
        <begin position="395"/>
        <end position="428"/>
    </location>
</feature>
<dbReference type="OrthoDB" id="5859781at2759"/>
<evidence type="ECO:0000256" key="1">
    <source>
        <dbReference type="ARBA" id="ARBA00004123"/>
    </source>
</evidence>
<evidence type="ECO:0000313" key="5">
    <source>
        <dbReference type="EMBL" id="CAG9837231.1"/>
    </source>
</evidence>
<dbReference type="GO" id="GO:0033314">
    <property type="term" value="P:mitotic DNA replication checkpoint signaling"/>
    <property type="evidence" value="ECO:0007669"/>
    <property type="project" value="TreeGrafter"/>
</dbReference>
<evidence type="ECO:0000256" key="2">
    <source>
        <dbReference type="ARBA" id="ARBA00022553"/>
    </source>
</evidence>
<dbReference type="GO" id="GO:0007095">
    <property type="term" value="P:mitotic G2 DNA damage checkpoint signaling"/>
    <property type="evidence" value="ECO:0007669"/>
    <property type="project" value="TreeGrafter"/>
</dbReference>
<keyword evidence="2" id="KW-0597">Phosphoprotein</keyword>
<accession>A0A9N9T9T8</accession>
<dbReference type="EMBL" id="OU898282">
    <property type="protein sequence ID" value="CAG9837231.1"/>
    <property type="molecule type" value="Genomic_DNA"/>
</dbReference>
<name>A0A9N9T9T8_DIABA</name>
<feature type="compositionally biased region" description="Acidic residues" evidence="4">
    <location>
        <begin position="914"/>
        <end position="941"/>
    </location>
</feature>
<feature type="compositionally biased region" description="Basic and acidic residues" evidence="4">
    <location>
        <begin position="523"/>
        <end position="553"/>
    </location>
</feature>
<feature type="compositionally biased region" description="Acidic residues" evidence="4">
    <location>
        <begin position="1334"/>
        <end position="1354"/>
    </location>
</feature>
<feature type="region of interest" description="Disordered" evidence="4">
    <location>
        <begin position="1114"/>
        <end position="1155"/>
    </location>
</feature>
<feature type="compositionally biased region" description="Basic and acidic residues" evidence="4">
    <location>
        <begin position="215"/>
        <end position="227"/>
    </location>
</feature>
<evidence type="ECO:0008006" key="7">
    <source>
        <dbReference type="Google" id="ProtNLM"/>
    </source>
</evidence>
<feature type="compositionally biased region" description="Basic and acidic residues" evidence="4">
    <location>
        <begin position="1355"/>
        <end position="1366"/>
    </location>
</feature>
<feature type="compositionally biased region" description="Basic and acidic residues" evidence="4">
    <location>
        <begin position="851"/>
        <end position="870"/>
    </location>
</feature>
<feature type="region of interest" description="Disordered" evidence="4">
    <location>
        <begin position="489"/>
        <end position="570"/>
    </location>
</feature>